<protein>
    <recommendedName>
        <fullName evidence="2">DUF2423 domain-containing protein</fullName>
    </recommendedName>
</protein>
<feature type="compositionally biased region" description="Basic residues" evidence="1">
    <location>
        <begin position="1"/>
        <end position="16"/>
    </location>
</feature>
<dbReference type="EMBL" id="KZ084130">
    <property type="protein sequence ID" value="OSC99206.1"/>
    <property type="molecule type" value="Genomic_DNA"/>
</dbReference>
<sequence>MAKSLRSKAKRHFRAKKREEGVYAATEAARLHRLHMKLKSLTTTEPDEDEGGAEEGAQMETEGGAAPSADAQSSAENANGADAMDLDSSAGPSTSTDSSTKRISTHGPRNSRREQWRASKGLPPRPKAKGMNRQGGVAARRKAGRSHRRR</sequence>
<feature type="compositionally biased region" description="Low complexity" evidence="1">
    <location>
        <begin position="88"/>
        <end position="98"/>
    </location>
</feature>
<evidence type="ECO:0000256" key="1">
    <source>
        <dbReference type="SAM" id="MobiDB-lite"/>
    </source>
</evidence>
<dbReference type="AlphaFoldDB" id="A0A1Y2IDQ7"/>
<feature type="compositionally biased region" description="Low complexity" evidence="1">
    <location>
        <begin position="55"/>
        <end position="66"/>
    </location>
</feature>
<proteinExistence type="predicted"/>
<feature type="domain" description="DUF2423" evidence="2">
    <location>
        <begin position="1"/>
        <end position="42"/>
    </location>
</feature>
<dbReference type="Proteomes" id="UP000193067">
    <property type="component" value="Unassembled WGS sequence"/>
</dbReference>
<evidence type="ECO:0000313" key="3">
    <source>
        <dbReference type="EMBL" id="OSC99206.1"/>
    </source>
</evidence>
<dbReference type="PANTHER" id="PTHR28219">
    <property type="entry name" value="UPF0642 PROTEIN YBL028C"/>
    <property type="match status" value="1"/>
</dbReference>
<evidence type="ECO:0000313" key="4">
    <source>
        <dbReference type="Proteomes" id="UP000193067"/>
    </source>
</evidence>
<keyword evidence="4" id="KW-1185">Reference proteome</keyword>
<feature type="region of interest" description="Disordered" evidence="1">
    <location>
        <begin position="1"/>
        <end position="150"/>
    </location>
</feature>
<dbReference type="OrthoDB" id="4087970at2759"/>
<feature type="compositionally biased region" description="Basic residues" evidence="1">
    <location>
        <begin position="139"/>
        <end position="150"/>
    </location>
</feature>
<reference evidence="3 4" key="1">
    <citation type="journal article" date="2015" name="Biotechnol. Biofuels">
        <title>Enhanced degradation of softwood versus hardwood by the white-rot fungus Pycnoporus coccineus.</title>
        <authorList>
            <person name="Couturier M."/>
            <person name="Navarro D."/>
            <person name="Chevret D."/>
            <person name="Henrissat B."/>
            <person name="Piumi F."/>
            <person name="Ruiz-Duenas F.J."/>
            <person name="Martinez A.T."/>
            <person name="Grigoriev I.V."/>
            <person name="Riley R."/>
            <person name="Lipzen A."/>
            <person name="Berrin J.G."/>
            <person name="Master E.R."/>
            <person name="Rosso M.N."/>
        </authorList>
    </citation>
    <scope>NUCLEOTIDE SEQUENCE [LARGE SCALE GENOMIC DNA]</scope>
    <source>
        <strain evidence="3 4">BRFM310</strain>
    </source>
</reference>
<name>A0A1Y2IDQ7_TRAC3</name>
<dbReference type="GO" id="GO:0030687">
    <property type="term" value="C:preribosome, large subunit precursor"/>
    <property type="evidence" value="ECO:0007669"/>
    <property type="project" value="TreeGrafter"/>
</dbReference>
<dbReference type="InterPro" id="IPR019434">
    <property type="entry name" value="DUF2423"/>
</dbReference>
<evidence type="ECO:0000259" key="2">
    <source>
        <dbReference type="Pfam" id="PF10338"/>
    </source>
</evidence>
<organism evidence="3 4">
    <name type="scientific">Trametes coccinea (strain BRFM310)</name>
    <name type="common">Pycnoporus coccineus</name>
    <dbReference type="NCBI Taxonomy" id="1353009"/>
    <lineage>
        <taxon>Eukaryota</taxon>
        <taxon>Fungi</taxon>
        <taxon>Dikarya</taxon>
        <taxon>Basidiomycota</taxon>
        <taxon>Agaricomycotina</taxon>
        <taxon>Agaricomycetes</taxon>
        <taxon>Polyporales</taxon>
        <taxon>Polyporaceae</taxon>
        <taxon>Trametes</taxon>
    </lineage>
</organism>
<dbReference type="Pfam" id="PF10338">
    <property type="entry name" value="YBL028C_N"/>
    <property type="match status" value="1"/>
</dbReference>
<dbReference type="STRING" id="1353009.A0A1Y2IDQ7"/>
<gene>
    <name evidence="3" type="ORF">PYCCODRAFT_1395695</name>
</gene>
<dbReference type="PANTHER" id="PTHR28219:SF1">
    <property type="entry name" value="UPF0642 PROTEIN YBL028C"/>
    <property type="match status" value="1"/>
</dbReference>
<accession>A0A1Y2IDQ7</accession>